<name>B7FTK0_PHATC</name>
<keyword evidence="3" id="KW-1185">Reference proteome</keyword>
<gene>
    <name evidence="2" type="ORF">PHATRDRAFT_44277</name>
</gene>
<dbReference type="AlphaFoldDB" id="B7FTK0"/>
<dbReference type="PaxDb" id="2850-Phatr44277"/>
<evidence type="ECO:0000313" key="3">
    <source>
        <dbReference type="Proteomes" id="UP000000759"/>
    </source>
</evidence>
<dbReference type="InParanoid" id="B7FTK0"/>
<dbReference type="GeneID" id="7197951"/>
<evidence type="ECO:0000313" key="2">
    <source>
        <dbReference type="EMBL" id="EEC50094.1"/>
    </source>
</evidence>
<reference evidence="2 3" key="1">
    <citation type="journal article" date="2008" name="Nature">
        <title>The Phaeodactylum genome reveals the evolutionary history of diatom genomes.</title>
        <authorList>
            <person name="Bowler C."/>
            <person name="Allen A.E."/>
            <person name="Badger J.H."/>
            <person name="Grimwood J."/>
            <person name="Jabbari K."/>
            <person name="Kuo A."/>
            <person name="Maheswari U."/>
            <person name="Martens C."/>
            <person name="Maumus F."/>
            <person name="Otillar R.P."/>
            <person name="Rayko E."/>
            <person name="Salamov A."/>
            <person name="Vandepoele K."/>
            <person name="Beszteri B."/>
            <person name="Gruber A."/>
            <person name="Heijde M."/>
            <person name="Katinka M."/>
            <person name="Mock T."/>
            <person name="Valentin K."/>
            <person name="Verret F."/>
            <person name="Berges J.A."/>
            <person name="Brownlee C."/>
            <person name="Cadoret J.P."/>
            <person name="Chiovitti A."/>
            <person name="Choi C.J."/>
            <person name="Coesel S."/>
            <person name="De Martino A."/>
            <person name="Detter J.C."/>
            <person name="Durkin C."/>
            <person name="Falciatore A."/>
            <person name="Fournet J."/>
            <person name="Haruta M."/>
            <person name="Huysman M.J."/>
            <person name="Jenkins B.D."/>
            <person name="Jiroutova K."/>
            <person name="Jorgensen R.E."/>
            <person name="Joubert Y."/>
            <person name="Kaplan A."/>
            <person name="Kroger N."/>
            <person name="Kroth P.G."/>
            <person name="La Roche J."/>
            <person name="Lindquist E."/>
            <person name="Lommer M."/>
            <person name="Martin-Jezequel V."/>
            <person name="Lopez P.J."/>
            <person name="Lucas S."/>
            <person name="Mangogna M."/>
            <person name="McGinnis K."/>
            <person name="Medlin L.K."/>
            <person name="Montsant A."/>
            <person name="Oudot-Le Secq M.P."/>
            <person name="Napoli C."/>
            <person name="Obornik M."/>
            <person name="Parker M.S."/>
            <person name="Petit J.L."/>
            <person name="Porcel B.M."/>
            <person name="Poulsen N."/>
            <person name="Robison M."/>
            <person name="Rychlewski L."/>
            <person name="Rynearson T.A."/>
            <person name="Schmutz J."/>
            <person name="Shapiro H."/>
            <person name="Siaut M."/>
            <person name="Stanley M."/>
            <person name="Sussman M.R."/>
            <person name="Taylor A.R."/>
            <person name="Vardi A."/>
            <person name="von Dassow P."/>
            <person name="Vyverman W."/>
            <person name="Willis A."/>
            <person name="Wyrwicz L.S."/>
            <person name="Rokhsar D.S."/>
            <person name="Weissenbach J."/>
            <person name="Armbrust E.V."/>
            <person name="Green B.R."/>
            <person name="Van de Peer Y."/>
            <person name="Grigoriev I.V."/>
        </authorList>
    </citation>
    <scope>NUCLEOTIDE SEQUENCE [LARGE SCALE GENOMIC DNA]</scope>
    <source>
        <strain evidence="2 3">CCAP 1055/1</strain>
    </source>
</reference>
<proteinExistence type="predicted"/>
<protein>
    <submittedName>
        <fullName evidence="2">Uncharacterized protein</fullName>
    </submittedName>
</protein>
<feature type="region of interest" description="Disordered" evidence="1">
    <location>
        <begin position="1"/>
        <end position="24"/>
    </location>
</feature>
<reference evidence="3" key="2">
    <citation type="submission" date="2008-08" db="EMBL/GenBank/DDBJ databases">
        <authorList>
            <consortium name="Diatom Consortium"/>
            <person name="Grigoriev I."/>
            <person name="Grimwood J."/>
            <person name="Kuo A."/>
            <person name="Otillar R.P."/>
            <person name="Salamov A."/>
            <person name="Detter J.C."/>
            <person name="Lindquist E."/>
            <person name="Shapiro H."/>
            <person name="Lucas S."/>
            <person name="Glavina del Rio T."/>
            <person name="Pitluck S."/>
            <person name="Rokhsar D."/>
            <person name="Bowler C."/>
        </authorList>
    </citation>
    <scope>GENOME REANNOTATION</scope>
    <source>
        <strain evidence="3">CCAP 1055/1</strain>
    </source>
</reference>
<sequence length="247" mass="27016">MTTSQENGTDVGLVSGKPNDKAAARNDCRRQRARGMLAFLHPKVWYFPYDAVKVHKEMAPNTTVRQRKRHRREQQQQYIPESTAIRIPLAELIDTTTQLVVLCFLDDSQSFSIRIRNRLVELAANYPSEILVVGVGSVDCSDDRELASSGTHWNATFWNHTGLVLTSRTAALRAVLPTVQSRTPALVLLQAPSGQRVAGASAYEELALEGNASVHETALRWLAGESALSKTQQVAAAAGLVPACALL</sequence>
<dbReference type="EMBL" id="CM000607">
    <property type="protein sequence ID" value="EEC50094.1"/>
    <property type="molecule type" value="Genomic_DNA"/>
</dbReference>
<dbReference type="KEGG" id="pti:PHATRDRAFT_44277"/>
<dbReference type="RefSeq" id="XP_002178429.1">
    <property type="nucleotide sequence ID" value="XM_002178393.1"/>
</dbReference>
<evidence type="ECO:0000256" key="1">
    <source>
        <dbReference type="SAM" id="MobiDB-lite"/>
    </source>
</evidence>
<dbReference type="Proteomes" id="UP000000759">
    <property type="component" value="Chromosome 4"/>
</dbReference>
<accession>B7FTK0</accession>
<organism evidence="2 3">
    <name type="scientific">Phaeodactylum tricornutum (strain CCAP 1055/1)</name>
    <dbReference type="NCBI Taxonomy" id="556484"/>
    <lineage>
        <taxon>Eukaryota</taxon>
        <taxon>Sar</taxon>
        <taxon>Stramenopiles</taxon>
        <taxon>Ochrophyta</taxon>
        <taxon>Bacillariophyta</taxon>
        <taxon>Bacillariophyceae</taxon>
        <taxon>Bacillariophycidae</taxon>
        <taxon>Naviculales</taxon>
        <taxon>Phaeodactylaceae</taxon>
        <taxon>Phaeodactylum</taxon>
    </lineage>
</organism>
<dbReference type="HOGENOM" id="CLU_1126372_0_0_1"/>